<reference evidence="2" key="1">
    <citation type="journal article" date="2019" name="Int. J. Syst. Evol. Microbiol.">
        <title>The Global Catalogue of Microorganisms (GCM) 10K type strain sequencing project: providing services to taxonomists for standard genome sequencing and annotation.</title>
        <authorList>
            <consortium name="The Broad Institute Genomics Platform"/>
            <consortium name="The Broad Institute Genome Sequencing Center for Infectious Disease"/>
            <person name="Wu L."/>
            <person name="Ma J."/>
        </authorList>
    </citation>
    <scope>NUCLEOTIDE SEQUENCE [LARGE SCALE GENOMIC DNA]</scope>
    <source>
        <strain evidence="2">KCTC 62102</strain>
    </source>
</reference>
<keyword evidence="2" id="KW-1185">Reference proteome</keyword>
<comment type="caution">
    <text evidence="1">The sequence shown here is derived from an EMBL/GenBank/DDBJ whole genome shotgun (WGS) entry which is preliminary data.</text>
</comment>
<dbReference type="InterPro" id="IPR009078">
    <property type="entry name" value="Ferritin-like_SF"/>
</dbReference>
<dbReference type="InterPro" id="IPR010287">
    <property type="entry name" value="DUF892_YciF-like"/>
</dbReference>
<dbReference type="InterPro" id="IPR012347">
    <property type="entry name" value="Ferritin-like"/>
</dbReference>
<sequence length="168" mass="18745">MERMRESYLSWLRDAHAMEGQALTMMQGMVNRLEHYPELRDRIRAHIKETEGQEAELARLLEIHDSSASMVKDALGKLAAVGQAVSGMFASDEVVKGTLASYTFEHMEIASYRILIAAAGELGETAAVEVFRRCLAEEEAMADWLANHSSEITRQFLARVAADRSASR</sequence>
<protein>
    <submittedName>
        <fullName evidence="1">Ferritin-like domain-containing protein</fullName>
    </submittedName>
</protein>
<evidence type="ECO:0000313" key="2">
    <source>
        <dbReference type="Proteomes" id="UP001595445"/>
    </source>
</evidence>
<dbReference type="RefSeq" id="WP_197643144.1">
    <property type="nucleotide sequence ID" value="NZ_JAEACP010000008.1"/>
</dbReference>
<dbReference type="Pfam" id="PF05974">
    <property type="entry name" value="DUF892"/>
    <property type="match status" value="1"/>
</dbReference>
<dbReference type="SUPFAM" id="SSF47240">
    <property type="entry name" value="Ferritin-like"/>
    <property type="match status" value="1"/>
</dbReference>
<dbReference type="EMBL" id="JBHRSM010000013">
    <property type="protein sequence ID" value="MFC3085931.1"/>
    <property type="molecule type" value="Genomic_DNA"/>
</dbReference>
<proteinExistence type="predicted"/>
<accession>A0ABV7DUA9</accession>
<name>A0ABV7DUA9_9RHOB</name>
<gene>
    <name evidence="1" type="ORF">ACFOD6_07700</name>
</gene>
<dbReference type="Gene3D" id="1.20.1260.10">
    <property type="match status" value="1"/>
</dbReference>
<organism evidence="1 2">
    <name type="scientific">Tabrizicola soli</name>
    <dbReference type="NCBI Taxonomy" id="2185115"/>
    <lineage>
        <taxon>Bacteria</taxon>
        <taxon>Pseudomonadati</taxon>
        <taxon>Pseudomonadota</taxon>
        <taxon>Alphaproteobacteria</taxon>
        <taxon>Rhodobacterales</taxon>
        <taxon>Paracoccaceae</taxon>
        <taxon>Tabrizicola</taxon>
    </lineage>
</organism>
<evidence type="ECO:0000313" key="1">
    <source>
        <dbReference type="EMBL" id="MFC3085931.1"/>
    </source>
</evidence>
<dbReference type="Proteomes" id="UP001595445">
    <property type="component" value="Unassembled WGS sequence"/>
</dbReference>